<dbReference type="GO" id="GO:0004806">
    <property type="term" value="F:triacylglycerol lipase activity"/>
    <property type="evidence" value="ECO:0007669"/>
    <property type="project" value="TreeGrafter"/>
</dbReference>
<evidence type="ECO:0000259" key="1">
    <source>
        <dbReference type="Pfam" id="PF00561"/>
    </source>
</evidence>
<dbReference type="GO" id="GO:0046503">
    <property type="term" value="P:glycerolipid catabolic process"/>
    <property type="evidence" value="ECO:0007669"/>
    <property type="project" value="TreeGrafter"/>
</dbReference>
<keyword evidence="3" id="KW-1185">Reference proteome</keyword>
<gene>
    <name evidence="2" type="primary">phaZ</name>
    <name evidence="2" type="ORF">C6Y53_08925</name>
</gene>
<dbReference type="NCBIfam" id="TIGR02240">
    <property type="entry name" value="PHA_depoly_arom"/>
    <property type="match status" value="1"/>
</dbReference>
<dbReference type="PRINTS" id="PR00111">
    <property type="entry name" value="ABHYDROLASE"/>
</dbReference>
<sequence>MNTDFVTLGAYRIRYATSGPDNAENAMLLFNGIGANIETATAFMAQFPNTRCVIFDMPGVGQSPAPVFPYRAVNMTRLAADLLDHLGIGAVDVFGVSWGGGLAQQFAHDHPHRTRRLVLAATTAGYVMVPGSMKVLSKMATPKRYVDPDFMARIGPEIYGGLLRENSELLVEHMDAMSHSSPLGYLYQLMAISGWTSYFWLPALTMPTLVLMGSDDPIVPPVNGRILADRIPNAELVEVECGHLFIVTMPEETAALIRDFRSRTELQVA</sequence>
<dbReference type="Pfam" id="PF00561">
    <property type="entry name" value="Abhydrolase_1"/>
    <property type="match status" value="1"/>
</dbReference>
<dbReference type="PANTHER" id="PTHR43433">
    <property type="entry name" value="HYDROLASE, ALPHA/BETA FOLD FAMILY PROTEIN"/>
    <property type="match status" value="1"/>
</dbReference>
<accession>A0A2S0MPJ5</accession>
<dbReference type="EMBL" id="CP027665">
    <property type="protein sequence ID" value="AVO37810.1"/>
    <property type="molecule type" value="Genomic_DNA"/>
</dbReference>
<organism evidence="2 3">
    <name type="scientific">Pukyongiella litopenaei</name>
    <dbReference type="NCBI Taxonomy" id="2605946"/>
    <lineage>
        <taxon>Bacteria</taxon>
        <taxon>Pseudomonadati</taxon>
        <taxon>Pseudomonadota</taxon>
        <taxon>Alphaproteobacteria</taxon>
        <taxon>Rhodobacterales</taxon>
        <taxon>Paracoccaceae</taxon>
        <taxon>Pukyongiella</taxon>
    </lineage>
</organism>
<dbReference type="InterPro" id="IPR029058">
    <property type="entry name" value="AB_hydrolase_fold"/>
</dbReference>
<feature type="domain" description="AB hydrolase-1" evidence="1">
    <location>
        <begin position="26"/>
        <end position="247"/>
    </location>
</feature>
<dbReference type="InterPro" id="IPR011942">
    <property type="entry name" value="PHA_depoly_arom"/>
</dbReference>
<dbReference type="RefSeq" id="WP_106472128.1">
    <property type="nucleotide sequence ID" value="NZ_CP027665.1"/>
</dbReference>
<protein>
    <submittedName>
        <fullName evidence="2">Poly(3-hydroxyalkanoate) depolymerase</fullName>
    </submittedName>
</protein>
<dbReference type="Gene3D" id="3.40.50.1820">
    <property type="entry name" value="alpha/beta hydrolase"/>
    <property type="match status" value="1"/>
</dbReference>
<evidence type="ECO:0000313" key="2">
    <source>
        <dbReference type="EMBL" id="AVO37810.1"/>
    </source>
</evidence>
<dbReference type="InterPro" id="IPR050471">
    <property type="entry name" value="AB_hydrolase"/>
</dbReference>
<dbReference type="InterPro" id="IPR000073">
    <property type="entry name" value="AB_hydrolase_1"/>
</dbReference>
<dbReference type="SUPFAM" id="SSF53474">
    <property type="entry name" value="alpha/beta-Hydrolases"/>
    <property type="match status" value="1"/>
</dbReference>
<evidence type="ECO:0000313" key="3">
    <source>
        <dbReference type="Proteomes" id="UP000237655"/>
    </source>
</evidence>
<reference evidence="3" key="1">
    <citation type="submission" date="2018-03" db="EMBL/GenBank/DDBJ databases">
        <title>Genomic analysis of the strain SH-1 isolated from shrimp intestine.</title>
        <authorList>
            <person name="Kim Y.-S."/>
            <person name="Kim S.-E."/>
            <person name="Kim K.-H."/>
        </authorList>
    </citation>
    <scope>NUCLEOTIDE SEQUENCE [LARGE SCALE GENOMIC DNA]</scope>
    <source>
        <strain evidence="3">SH-1</strain>
    </source>
</reference>
<dbReference type="Proteomes" id="UP000237655">
    <property type="component" value="Chromosome"/>
</dbReference>
<dbReference type="KEGG" id="thas:C6Y53_08925"/>
<name>A0A2S0MPJ5_9RHOB</name>
<dbReference type="PANTHER" id="PTHR43433:SF5">
    <property type="entry name" value="AB HYDROLASE-1 DOMAIN-CONTAINING PROTEIN"/>
    <property type="match status" value="1"/>
</dbReference>
<dbReference type="AlphaFoldDB" id="A0A2S0MPJ5"/>
<proteinExistence type="predicted"/>